<evidence type="ECO:0000313" key="8">
    <source>
        <dbReference type="Proteomes" id="UP000189933"/>
    </source>
</evidence>
<evidence type="ECO:0000256" key="5">
    <source>
        <dbReference type="SAM" id="Coils"/>
    </source>
</evidence>
<reference evidence="8" key="1">
    <citation type="submission" date="2017-02" db="EMBL/GenBank/DDBJ databases">
        <authorList>
            <person name="Varghese N."/>
            <person name="Submissions S."/>
        </authorList>
    </citation>
    <scope>NUCLEOTIDE SEQUENCE [LARGE SCALE GENOMIC DNA]</scope>
    <source>
        <strain evidence="8">DSM 16521</strain>
    </source>
</reference>
<feature type="transmembrane region" description="Helical" evidence="6">
    <location>
        <begin position="6"/>
        <end position="25"/>
    </location>
</feature>
<comment type="similarity">
    <text evidence="2">Belongs to the RmuC family.</text>
</comment>
<dbReference type="AlphaFoldDB" id="A0A1T4RWF2"/>
<evidence type="ECO:0000256" key="6">
    <source>
        <dbReference type="SAM" id="Phobius"/>
    </source>
</evidence>
<feature type="coiled-coil region" evidence="5">
    <location>
        <begin position="334"/>
        <end position="361"/>
    </location>
</feature>
<keyword evidence="3 5" id="KW-0175">Coiled coil</keyword>
<keyword evidence="6" id="KW-0812">Transmembrane</keyword>
<keyword evidence="8" id="KW-1185">Reference proteome</keyword>
<evidence type="ECO:0000256" key="2">
    <source>
        <dbReference type="ARBA" id="ARBA00009840"/>
    </source>
</evidence>
<dbReference type="EMBL" id="FUXM01000037">
    <property type="protein sequence ID" value="SKA20310.1"/>
    <property type="molecule type" value="Genomic_DNA"/>
</dbReference>
<dbReference type="RefSeq" id="WP_078666320.1">
    <property type="nucleotide sequence ID" value="NZ_FUXM01000037.1"/>
</dbReference>
<evidence type="ECO:0000313" key="7">
    <source>
        <dbReference type="EMBL" id="SKA20310.1"/>
    </source>
</evidence>
<name>A0A1T4RWF2_9FIRM</name>
<accession>A0A1T4RWF2</accession>
<evidence type="ECO:0000256" key="1">
    <source>
        <dbReference type="ARBA" id="ARBA00003416"/>
    </source>
</evidence>
<evidence type="ECO:0000256" key="3">
    <source>
        <dbReference type="ARBA" id="ARBA00023054"/>
    </source>
</evidence>
<gene>
    <name evidence="7" type="ORF">SAMN02745885_02307</name>
</gene>
<comment type="function">
    <text evidence="1">Involved in DNA recombination.</text>
</comment>
<organism evidence="7 8">
    <name type="scientific">Carboxydocella sporoproducens DSM 16521</name>
    <dbReference type="NCBI Taxonomy" id="1121270"/>
    <lineage>
        <taxon>Bacteria</taxon>
        <taxon>Bacillati</taxon>
        <taxon>Bacillota</taxon>
        <taxon>Clostridia</taxon>
        <taxon>Eubacteriales</taxon>
        <taxon>Clostridiales Family XVI. Incertae Sedis</taxon>
        <taxon>Carboxydocella</taxon>
    </lineage>
</organism>
<keyword evidence="6" id="KW-0472">Membrane</keyword>
<sequence>MADSLLLLSMIVSLANLFLIIFLLWRQQDQRREGERQERLMREELARNREELIQAFHSFSQQADRLREGVEGRLRLLQEDNHRQLEKIRQTVDEQLHATLERRLGQSFQLVSERLEQVQKGLGEMQALAAGVGDLKRVLTNVKTRGIWGEVQLAQVLEQLLTREQYAENIVTKAGSNERVEFAIRLPGRERDNQFIWLPIDAKFPLEDYQRLLEAQERGEASLAQEAGKQLELRLKAEAKAIRDKYLDPPRTTDFALLYLPVEGLYAEVLRRPGLYDCLLREYRVVITGPTTLAALLNSLQLGFRTLAIEKRSAEVWQLLGAVKTEFGKFGDLLEKTQKKLQEASNSIETAARKSRTIERKLKDVEAIPVEETGLLK</sequence>
<keyword evidence="6" id="KW-1133">Transmembrane helix</keyword>
<dbReference type="OrthoDB" id="370725at2"/>
<dbReference type="Pfam" id="PF02646">
    <property type="entry name" value="RmuC"/>
    <property type="match status" value="1"/>
</dbReference>
<dbReference type="Proteomes" id="UP000189933">
    <property type="component" value="Unassembled WGS sequence"/>
</dbReference>
<dbReference type="PANTHER" id="PTHR30563:SF0">
    <property type="entry name" value="DNA RECOMBINATION PROTEIN RMUC"/>
    <property type="match status" value="1"/>
</dbReference>
<dbReference type="GO" id="GO:0006310">
    <property type="term" value="P:DNA recombination"/>
    <property type="evidence" value="ECO:0007669"/>
    <property type="project" value="UniProtKB-KW"/>
</dbReference>
<protein>
    <submittedName>
        <fullName evidence="7">DNA recombination protein RmuC</fullName>
    </submittedName>
</protein>
<keyword evidence="4" id="KW-0233">DNA recombination</keyword>
<dbReference type="InterPro" id="IPR003798">
    <property type="entry name" value="DNA_recombination_RmuC"/>
</dbReference>
<dbReference type="PANTHER" id="PTHR30563">
    <property type="entry name" value="DNA RECOMBINATION PROTEIN RMUC"/>
    <property type="match status" value="1"/>
</dbReference>
<evidence type="ECO:0000256" key="4">
    <source>
        <dbReference type="ARBA" id="ARBA00023172"/>
    </source>
</evidence>
<proteinExistence type="inferred from homology"/>